<evidence type="ECO:0000313" key="7">
    <source>
        <dbReference type="Proteomes" id="UP000291838"/>
    </source>
</evidence>
<evidence type="ECO:0000313" key="6">
    <source>
        <dbReference type="EMBL" id="RYB92592.1"/>
    </source>
</evidence>
<accession>A0A4V1RKK4</accession>
<dbReference type="EMBL" id="SDWS01000002">
    <property type="protein sequence ID" value="RYB92592.1"/>
    <property type="molecule type" value="Genomic_DNA"/>
</dbReference>
<keyword evidence="1" id="KW-0805">Transcription regulation</keyword>
<reference evidence="6 7" key="1">
    <citation type="submission" date="2019-01" db="EMBL/GenBank/DDBJ databases">
        <title>Novel species of Nocardioides.</title>
        <authorList>
            <person name="Liu Q."/>
            <person name="Xin Y.-H."/>
        </authorList>
    </citation>
    <scope>NUCLEOTIDE SEQUENCE [LARGE SCALE GENOMIC DNA]</scope>
    <source>
        <strain evidence="6 7">HLT3-15</strain>
    </source>
</reference>
<keyword evidence="3" id="KW-0804">Transcription</keyword>
<protein>
    <submittedName>
        <fullName evidence="6">Response regulator transcription factor</fullName>
    </submittedName>
</protein>
<dbReference type="CDD" id="cd06170">
    <property type="entry name" value="LuxR_C_like"/>
    <property type="match status" value="1"/>
</dbReference>
<dbReference type="GO" id="GO:0006355">
    <property type="term" value="P:regulation of DNA-templated transcription"/>
    <property type="evidence" value="ECO:0007669"/>
    <property type="project" value="InterPro"/>
</dbReference>
<feature type="domain" description="HTH luxR-type" evidence="5">
    <location>
        <begin position="152"/>
        <end position="217"/>
    </location>
</feature>
<dbReference type="AlphaFoldDB" id="A0A4V1RKK4"/>
<dbReference type="InterPro" id="IPR036388">
    <property type="entry name" value="WH-like_DNA-bd_sf"/>
</dbReference>
<dbReference type="Pfam" id="PF00196">
    <property type="entry name" value="GerE"/>
    <property type="match status" value="1"/>
</dbReference>
<dbReference type="PANTHER" id="PTHR44688">
    <property type="entry name" value="DNA-BINDING TRANSCRIPTIONAL ACTIVATOR DEVR_DOSR"/>
    <property type="match status" value="1"/>
</dbReference>
<dbReference type="InterPro" id="IPR016032">
    <property type="entry name" value="Sig_transdc_resp-reg_C-effctor"/>
</dbReference>
<evidence type="ECO:0000256" key="3">
    <source>
        <dbReference type="ARBA" id="ARBA00023163"/>
    </source>
</evidence>
<keyword evidence="7" id="KW-1185">Reference proteome</keyword>
<gene>
    <name evidence="6" type="ORF">EUA06_06510</name>
</gene>
<dbReference type="OrthoDB" id="3771019at2"/>
<name>A0A4V1RKK4_9ACTN</name>
<dbReference type="GO" id="GO:0003677">
    <property type="term" value="F:DNA binding"/>
    <property type="evidence" value="ECO:0007669"/>
    <property type="project" value="UniProtKB-KW"/>
</dbReference>
<keyword evidence="2" id="KW-0238">DNA-binding</keyword>
<proteinExistence type="predicted"/>
<evidence type="ECO:0000256" key="1">
    <source>
        <dbReference type="ARBA" id="ARBA00023015"/>
    </source>
</evidence>
<dbReference type="RefSeq" id="WP_129474197.1">
    <property type="nucleotide sequence ID" value="NZ_SDWS01000002.1"/>
</dbReference>
<dbReference type="SMART" id="SM00421">
    <property type="entry name" value="HTH_LUXR"/>
    <property type="match status" value="1"/>
</dbReference>
<dbReference type="InterPro" id="IPR000792">
    <property type="entry name" value="Tscrpt_reg_LuxR_C"/>
</dbReference>
<comment type="caution">
    <text evidence="6">The sequence shown here is derived from an EMBL/GenBank/DDBJ whole genome shotgun (WGS) entry which is preliminary data.</text>
</comment>
<organism evidence="6 7">
    <name type="scientific">Nocardioides glacieisoli</name>
    <dbReference type="NCBI Taxonomy" id="1168730"/>
    <lineage>
        <taxon>Bacteria</taxon>
        <taxon>Bacillati</taxon>
        <taxon>Actinomycetota</taxon>
        <taxon>Actinomycetes</taxon>
        <taxon>Propionibacteriales</taxon>
        <taxon>Nocardioidaceae</taxon>
        <taxon>Nocardioides</taxon>
    </lineage>
</organism>
<sequence length="240" mass="25601">MVVAGPTRVLSPHLLVAQAVAAALRSTGTAAEARSWESVMDESASLSGTRPAERCLLVVILDGLDRGRAVDDLARVVASGQTHVLIVTSRSGAVQWGGAADDDLLDITWVQSLPELADVVQHIRSGGTALDPADRRELRASWHQALERRRTARSLIDSLSPQQRAVLELLASGHRVKEVARIMEVTDGTVRSHVRVLRSKLGARTQIAAVAMLHQLGDPVSGVPRPRAAPPGDSGLGTRR</sequence>
<evidence type="ECO:0000259" key="5">
    <source>
        <dbReference type="PROSITE" id="PS50043"/>
    </source>
</evidence>
<dbReference type="SUPFAM" id="SSF46894">
    <property type="entry name" value="C-terminal effector domain of the bipartite response regulators"/>
    <property type="match status" value="1"/>
</dbReference>
<evidence type="ECO:0000256" key="4">
    <source>
        <dbReference type="SAM" id="MobiDB-lite"/>
    </source>
</evidence>
<dbReference type="PROSITE" id="PS50043">
    <property type="entry name" value="HTH_LUXR_2"/>
    <property type="match status" value="1"/>
</dbReference>
<evidence type="ECO:0000256" key="2">
    <source>
        <dbReference type="ARBA" id="ARBA00023125"/>
    </source>
</evidence>
<dbReference type="PRINTS" id="PR00038">
    <property type="entry name" value="HTHLUXR"/>
</dbReference>
<dbReference type="PANTHER" id="PTHR44688:SF16">
    <property type="entry name" value="DNA-BINDING TRANSCRIPTIONAL ACTIVATOR DEVR_DOSR"/>
    <property type="match status" value="1"/>
</dbReference>
<dbReference type="Proteomes" id="UP000291838">
    <property type="component" value="Unassembled WGS sequence"/>
</dbReference>
<feature type="region of interest" description="Disordered" evidence="4">
    <location>
        <begin position="218"/>
        <end position="240"/>
    </location>
</feature>
<dbReference type="Gene3D" id="1.10.10.10">
    <property type="entry name" value="Winged helix-like DNA-binding domain superfamily/Winged helix DNA-binding domain"/>
    <property type="match status" value="1"/>
</dbReference>